<evidence type="ECO:0000313" key="2">
    <source>
        <dbReference type="Proteomes" id="UP001245683"/>
    </source>
</evidence>
<gene>
    <name evidence="1" type="ORF">RBI02_08185</name>
</gene>
<accession>A0AAE4T485</accession>
<dbReference type="AlphaFoldDB" id="A0AAE4T485"/>
<keyword evidence="2" id="KW-1185">Reference proteome</keyword>
<comment type="caution">
    <text evidence="1">The sequence shown here is derived from an EMBL/GenBank/DDBJ whole genome shotgun (WGS) entry which is preliminary data.</text>
</comment>
<organism evidence="1 2">
    <name type="scientific">Thermococcus waiotapuensis</name>
    <dbReference type="NCBI Taxonomy" id="90909"/>
    <lineage>
        <taxon>Archaea</taxon>
        <taxon>Methanobacteriati</taxon>
        <taxon>Methanobacteriota</taxon>
        <taxon>Thermococci</taxon>
        <taxon>Thermococcales</taxon>
        <taxon>Thermococcaceae</taxon>
        <taxon>Thermococcus</taxon>
    </lineage>
</organism>
<protein>
    <submittedName>
        <fullName evidence="1">Uncharacterized protein</fullName>
    </submittedName>
</protein>
<dbReference type="EMBL" id="JAVDZE010000004">
    <property type="protein sequence ID" value="MDV3104511.1"/>
    <property type="molecule type" value="Genomic_DNA"/>
</dbReference>
<evidence type="ECO:0000313" key="1">
    <source>
        <dbReference type="EMBL" id="MDV3104511.1"/>
    </source>
</evidence>
<sequence length="85" mass="9693">MAERILEALKLKYDFLSIMLQSLEGAMGDISKETDPREVYQTLVKYVGEFPTRAMLQKMADEKGLGIRIRTEEDAIKAVELLSKK</sequence>
<dbReference type="Proteomes" id="UP001245683">
    <property type="component" value="Unassembled WGS sequence"/>
</dbReference>
<name>A0AAE4T485_9EURY</name>
<reference evidence="1 2" key="1">
    <citation type="submission" date="2023-08" db="EMBL/GenBank/DDBJ databases">
        <title>Draft genome sequence of Thermococcus waiotapuensis WT1T, a thermophilic sulphur-dependent archaeon from order Thermococcales.</title>
        <authorList>
            <person name="Manners S.H."/>
            <person name="Carere C.R."/>
            <person name="Dhami M.K."/>
            <person name="Dobson R.C.J."/>
            <person name="Stott M.B."/>
        </authorList>
    </citation>
    <scope>NUCLEOTIDE SEQUENCE [LARGE SCALE GENOMIC DNA]</scope>
    <source>
        <strain evidence="1 2">WT1</strain>
    </source>
</reference>
<proteinExistence type="predicted"/>
<dbReference type="RefSeq" id="WP_315342826.1">
    <property type="nucleotide sequence ID" value="NZ_JAVDZE010000004.1"/>
</dbReference>